<feature type="domain" description="Thiamin pyrophosphokinase thiamin-binding" evidence="2">
    <location>
        <begin position="142"/>
        <end position="206"/>
    </location>
</feature>
<protein>
    <recommendedName>
        <fullName evidence="1">Thiamine diphosphokinase</fullName>
        <ecNumber evidence="1">2.7.6.2</ecNumber>
    </recommendedName>
</protein>
<evidence type="ECO:0000313" key="4">
    <source>
        <dbReference type="Proteomes" id="UP000774130"/>
    </source>
</evidence>
<dbReference type="NCBIfam" id="TIGR01378">
    <property type="entry name" value="thi_PPkinase"/>
    <property type="match status" value="1"/>
</dbReference>
<evidence type="ECO:0000256" key="1">
    <source>
        <dbReference type="NCBIfam" id="TIGR01378"/>
    </source>
</evidence>
<dbReference type="GO" id="GO:0004788">
    <property type="term" value="F:thiamine diphosphokinase activity"/>
    <property type="evidence" value="ECO:0007669"/>
    <property type="project" value="UniProtKB-EC"/>
</dbReference>
<dbReference type="InterPro" id="IPR007373">
    <property type="entry name" value="Thiamin_PyroPKinase_B1-bd"/>
</dbReference>
<organism evidence="3 4">
    <name type="scientific">Enterococcus alishanensis</name>
    <dbReference type="NCBI Taxonomy" id="1303817"/>
    <lineage>
        <taxon>Bacteria</taxon>
        <taxon>Bacillati</taxon>
        <taxon>Bacillota</taxon>
        <taxon>Bacilli</taxon>
        <taxon>Lactobacillales</taxon>
        <taxon>Enterococcaceae</taxon>
        <taxon>Enterococcus</taxon>
    </lineage>
</organism>
<reference evidence="3 4" key="1">
    <citation type="submission" date="2021-06" db="EMBL/GenBank/DDBJ databases">
        <title>Enterococcus alishanensis sp. nov., a novel lactic acid bacterium isolated from fresh coffee beans.</title>
        <authorList>
            <person name="Chen Y.-S."/>
        </authorList>
    </citation>
    <scope>NUCLEOTIDE SEQUENCE [LARGE SCALE GENOMIC DNA]</scope>
    <source>
        <strain evidence="3 4">ALS3</strain>
    </source>
</reference>
<dbReference type="Pfam" id="PF04263">
    <property type="entry name" value="TPK_catalytic"/>
    <property type="match status" value="1"/>
</dbReference>
<dbReference type="CDD" id="cd07995">
    <property type="entry name" value="TPK"/>
    <property type="match status" value="1"/>
</dbReference>
<sequence length="213" mass="23503">MNVLLVAGGSPEDWPAFSVDGFDYVVGIDRGNLFLLERNIIPDLTIGDFDSLTEEEQGFVFAQAKEILTSPAEKDETDTQLAVSKVFEKFPNAKIKLIGATGGRLDHLLSNLWLGLEPRFFPFLQQLVIQDKQNHFSYLPPGEHLIQQLPETKYLGIICLTAVDNLIINEAKYTLTQTNFATPISLGSNEFIGKPATVSFTSGIVAITQNKDA</sequence>
<comment type="caution">
    <text evidence="3">The sequence shown here is derived from an EMBL/GenBank/DDBJ whole genome shotgun (WGS) entry which is preliminary data.</text>
</comment>
<dbReference type="EMBL" id="JAHUZB010000006">
    <property type="protein sequence ID" value="MBV7391759.1"/>
    <property type="molecule type" value="Genomic_DNA"/>
</dbReference>
<keyword evidence="4" id="KW-1185">Reference proteome</keyword>
<evidence type="ECO:0000259" key="2">
    <source>
        <dbReference type="SMART" id="SM00983"/>
    </source>
</evidence>
<dbReference type="PANTHER" id="PTHR41299:SF1">
    <property type="entry name" value="THIAMINE PYROPHOSPHOKINASE"/>
    <property type="match status" value="1"/>
</dbReference>
<accession>A0ABS6TFP8</accession>
<dbReference type="PANTHER" id="PTHR41299">
    <property type="entry name" value="THIAMINE PYROPHOSPHOKINASE"/>
    <property type="match status" value="1"/>
</dbReference>
<dbReference type="InterPro" id="IPR007371">
    <property type="entry name" value="TPK_catalytic"/>
</dbReference>
<dbReference type="RefSeq" id="WP_218326971.1">
    <property type="nucleotide sequence ID" value="NZ_JAHUZB010000006.1"/>
</dbReference>
<evidence type="ECO:0000313" key="3">
    <source>
        <dbReference type="EMBL" id="MBV7391759.1"/>
    </source>
</evidence>
<keyword evidence="3" id="KW-0808">Transferase</keyword>
<dbReference type="SMART" id="SM00983">
    <property type="entry name" value="TPK_B1_binding"/>
    <property type="match status" value="1"/>
</dbReference>
<proteinExistence type="predicted"/>
<dbReference type="EC" id="2.7.6.2" evidence="1"/>
<dbReference type="InterPro" id="IPR006282">
    <property type="entry name" value="Thi_PPkinase"/>
</dbReference>
<dbReference type="InterPro" id="IPR053149">
    <property type="entry name" value="TPK"/>
</dbReference>
<name>A0ABS6TFP8_9ENTE</name>
<dbReference type="Proteomes" id="UP000774130">
    <property type="component" value="Unassembled WGS sequence"/>
</dbReference>
<dbReference type="Pfam" id="PF04265">
    <property type="entry name" value="TPK_B1_binding"/>
    <property type="match status" value="1"/>
</dbReference>
<gene>
    <name evidence="3" type="ORF">KUA55_13810</name>
</gene>